<feature type="region of interest" description="Disordered" evidence="1">
    <location>
        <begin position="65"/>
        <end position="87"/>
    </location>
</feature>
<dbReference type="RefSeq" id="WP_177158606.1">
    <property type="nucleotide sequence ID" value="NZ_JABCJE010000010.1"/>
</dbReference>
<comment type="caution">
    <text evidence="2">The sequence shown here is derived from an EMBL/GenBank/DDBJ whole genome shotgun (WGS) entry which is preliminary data.</text>
</comment>
<gene>
    <name evidence="2" type="ORF">HJ536_16790</name>
</gene>
<dbReference type="Proteomes" id="UP000592216">
    <property type="component" value="Unassembled WGS sequence"/>
</dbReference>
<reference evidence="2 3" key="1">
    <citation type="submission" date="2020-04" db="EMBL/GenBank/DDBJ databases">
        <title>Donghicola sp., a member of the Rhodobacteraceae family isolated from mangrove forest in Thailand.</title>
        <authorList>
            <person name="Charoenyingcharoen P."/>
            <person name="Yukphan P."/>
        </authorList>
    </citation>
    <scope>NUCLEOTIDE SEQUENCE [LARGE SCALE GENOMIC DNA]</scope>
    <source>
        <strain evidence="2 3">B5-SW-15</strain>
    </source>
</reference>
<dbReference type="AlphaFoldDB" id="A0A850QF53"/>
<sequence>MGFLIGCSDPTDKHVPASEEKALHTSGVISRYHALLNEPHSMPLAHRGFIVGIEKAPRALIGYASNTPDNSRLNAPDRMPPEAGPKDLENQVWTYNRAFTEPKLMFVSHILQYGPEARGNGMEVRQLHSTYSGSALHPVTNPLEAEPNLPANVYEHSWAAMEQLEQAIDQEVAQAKAEGHPFTHILFLSMGWNNDQIEALERYNSIVQTTRNAAGGSEKFDPLVIGITWPSVWGGTSVLDIANRALHIGSYGVKSVDADEIGYSYANYIMNSILPRIENKHHIGTVAIGHSMGARIMTRAYYSGELLKNAPQRMEKGPLVIGLQGAFSANRFRPGYELVPVVRWLFHGEGAPYQDHTYPNGDLVLTWSEKDRANPVARFATGARHVGGKTGETTIKSTPALSEKFVFFDWPKGGLTADYCPKDQQGSKVAYINATQIIQSHGDIRNPDVGDLIWKTIACYRGH</sequence>
<protein>
    <submittedName>
        <fullName evidence="2">Alpha/beta hydrolase</fullName>
    </submittedName>
</protein>
<evidence type="ECO:0000313" key="2">
    <source>
        <dbReference type="EMBL" id="NVO25015.1"/>
    </source>
</evidence>
<organism evidence="2 3">
    <name type="scientific">Donghicola mangrovi</name>
    <dbReference type="NCBI Taxonomy" id="2729614"/>
    <lineage>
        <taxon>Bacteria</taxon>
        <taxon>Pseudomonadati</taxon>
        <taxon>Pseudomonadota</taxon>
        <taxon>Alphaproteobacteria</taxon>
        <taxon>Rhodobacterales</taxon>
        <taxon>Roseobacteraceae</taxon>
        <taxon>Donghicola</taxon>
    </lineage>
</organism>
<evidence type="ECO:0000313" key="3">
    <source>
        <dbReference type="Proteomes" id="UP000592216"/>
    </source>
</evidence>
<dbReference type="EMBL" id="JABCJE010000010">
    <property type="protein sequence ID" value="NVO25015.1"/>
    <property type="molecule type" value="Genomic_DNA"/>
</dbReference>
<keyword evidence="2" id="KW-0378">Hydrolase</keyword>
<proteinExistence type="predicted"/>
<dbReference type="GO" id="GO:0016787">
    <property type="term" value="F:hydrolase activity"/>
    <property type="evidence" value="ECO:0007669"/>
    <property type="project" value="UniProtKB-KW"/>
</dbReference>
<evidence type="ECO:0000256" key="1">
    <source>
        <dbReference type="SAM" id="MobiDB-lite"/>
    </source>
</evidence>
<accession>A0A850QF53</accession>
<name>A0A850QF53_9RHOB</name>